<feature type="compositionally biased region" description="Low complexity" evidence="2">
    <location>
        <begin position="1"/>
        <end position="18"/>
    </location>
</feature>
<dbReference type="AlphaFoldDB" id="K6WA19"/>
<dbReference type="OrthoDB" id="3430849at2"/>
<protein>
    <recommendedName>
        <fullName evidence="3">DUF4352 domain-containing protein</fullName>
    </recommendedName>
</protein>
<evidence type="ECO:0000313" key="4">
    <source>
        <dbReference type="EMBL" id="GAB78682.1"/>
    </source>
</evidence>
<dbReference type="Proteomes" id="UP000008495">
    <property type="component" value="Unassembled WGS sequence"/>
</dbReference>
<dbReference type="EMBL" id="BAGZ01000016">
    <property type="protein sequence ID" value="GAB78682.1"/>
    <property type="molecule type" value="Genomic_DNA"/>
</dbReference>
<evidence type="ECO:0000259" key="3">
    <source>
        <dbReference type="Pfam" id="PF11611"/>
    </source>
</evidence>
<keyword evidence="5" id="KW-1185">Reference proteome</keyword>
<evidence type="ECO:0000313" key="5">
    <source>
        <dbReference type="Proteomes" id="UP000008495"/>
    </source>
</evidence>
<organism evidence="4 5">
    <name type="scientific">Austwickia chelonae NBRC 105200</name>
    <dbReference type="NCBI Taxonomy" id="1184607"/>
    <lineage>
        <taxon>Bacteria</taxon>
        <taxon>Bacillati</taxon>
        <taxon>Actinomycetota</taxon>
        <taxon>Actinomycetes</taxon>
        <taxon>Micrococcales</taxon>
        <taxon>Dermatophilaceae</taxon>
        <taxon>Austwickia</taxon>
    </lineage>
</organism>
<dbReference type="RefSeq" id="WP_006503439.1">
    <property type="nucleotide sequence ID" value="NZ_BAGZ01000016.1"/>
</dbReference>
<feature type="compositionally biased region" description="Pro residues" evidence="2">
    <location>
        <begin position="19"/>
        <end position="37"/>
    </location>
</feature>
<gene>
    <name evidence="4" type="ORF">AUCHE_16_01010</name>
</gene>
<sequence>MNNEPGGEPHQHYPQQPYGMPPPQGQWAPPPPPPPKVPLYKKKRFLIPLGLLAALIGWTAVNGSTGTTKQEKAAESPAGQPKAAPEGAAVGTPARDGKFEFTANKATCGITSVGTEYMKSKAQGQFCVIDITVKNIGDKPQTFSDSNQKAYIGETQFSPSSKAMFDYALEKKLDSSNWIKEINPGNQMQVPLLFDIPAGQKLEKVKLHDSMFSGGVTVKL</sequence>
<reference evidence="4 5" key="1">
    <citation type="submission" date="2012-08" db="EMBL/GenBank/DDBJ databases">
        <title>Whole genome shotgun sequence of Austwickia chelonae NBRC 105200.</title>
        <authorList>
            <person name="Yoshida I."/>
            <person name="Hosoyama A."/>
            <person name="Tsuchikane K."/>
            <person name="Katsumata H."/>
            <person name="Ando Y."/>
            <person name="Ohji S."/>
            <person name="Hamada M."/>
            <person name="Tamura T."/>
            <person name="Yamazoe A."/>
            <person name="Yamazaki S."/>
            <person name="Fujita N."/>
        </authorList>
    </citation>
    <scope>NUCLEOTIDE SEQUENCE [LARGE SCALE GENOMIC DNA]</scope>
    <source>
        <strain evidence="4 5">NBRC 105200</strain>
    </source>
</reference>
<dbReference type="Pfam" id="PF11611">
    <property type="entry name" value="DUF4352"/>
    <property type="match status" value="1"/>
</dbReference>
<name>K6WA19_9MICO</name>
<dbReference type="InterPro" id="IPR029051">
    <property type="entry name" value="DUF4352"/>
</dbReference>
<accession>K6WA19</accession>
<dbReference type="InterPro" id="IPR029050">
    <property type="entry name" value="Immunoprotect_excell_Ig-like"/>
</dbReference>
<feature type="domain" description="DUF4352" evidence="3">
    <location>
        <begin position="89"/>
        <end position="215"/>
    </location>
</feature>
<dbReference type="STRING" id="100225.SAMN05421595_2336"/>
<feature type="region of interest" description="Disordered" evidence="2">
    <location>
        <begin position="1"/>
        <end position="38"/>
    </location>
</feature>
<evidence type="ECO:0000256" key="1">
    <source>
        <dbReference type="ARBA" id="ARBA00022729"/>
    </source>
</evidence>
<dbReference type="eggNOG" id="COG0515">
    <property type="taxonomic scope" value="Bacteria"/>
</dbReference>
<dbReference type="Gene3D" id="2.60.40.1240">
    <property type="match status" value="1"/>
</dbReference>
<keyword evidence="1" id="KW-0732">Signal</keyword>
<feature type="region of interest" description="Disordered" evidence="2">
    <location>
        <begin position="67"/>
        <end position="94"/>
    </location>
</feature>
<proteinExistence type="predicted"/>
<evidence type="ECO:0000256" key="2">
    <source>
        <dbReference type="SAM" id="MobiDB-lite"/>
    </source>
</evidence>
<comment type="caution">
    <text evidence="4">The sequence shown here is derived from an EMBL/GenBank/DDBJ whole genome shotgun (WGS) entry which is preliminary data.</text>
</comment>